<dbReference type="EMBL" id="JBHTBZ010000041">
    <property type="protein sequence ID" value="MFC7461543.1"/>
    <property type="molecule type" value="Genomic_DNA"/>
</dbReference>
<comment type="caution">
    <text evidence="2">The sequence shown here is derived from an EMBL/GenBank/DDBJ whole genome shotgun (WGS) entry which is preliminary data.</text>
</comment>
<evidence type="ECO:0000256" key="1">
    <source>
        <dbReference type="SAM" id="SignalP"/>
    </source>
</evidence>
<organism evidence="2 3">
    <name type="scientific">Hydrogenophaga defluvii</name>
    <dbReference type="NCBI Taxonomy" id="249410"/>
    <lineage>
        <taxon>Bacteria</taxon>
        <taxon>Pseudomonadati</taxon>
        <taxon>Pseudomonadota</taxon>
        <taxon>Betaproteobacteria</taxon>
        <taxon>Burkholderiales</taxon>
        <taxon>Comamonadaceae</taxon>
        <taxon>Hydrogenophaga</taxon>
    </lineage>
</organism>
<reference evidence="3" key="1">
    <citation type="journal article" date="2019" name="Int. J. Syst. Evol. Microbiol.">
        <title>The Global Catalogue of Microorganisms (GCM) 10K type strain sequencing project: providing services to taxonomists for standard genome sequencing and annotation.</title>
        <authorList>
            <consortium name="The Broad Institute Genomics Platform"/>
            <consortium name="The Broad Institute Genome Sequencing Center for Infectious Disease"/>
            <person name="Wu L."/>
            <person name="Ma J."/>
        </authorList>
    </citation>
    <scope>NUCLEOTIDE SEQUENCE [LARGE SCALE GENOMIC DNA]</scope>
    <source>
        <strain evidence="3">CCUG 53903</strain>
    </source>
</reference>
<sequence length="123" mass="14371">MRLLFSLCCISLILLQHQAHAQEWENVGTSVSDNPKYRYQVYVDKKTASRKGDVGEIKLKLMTGSMEEDWIKFDCEKNIMYIDNKSFPTTQDLLDNSKGVGWPTSLLKNMQKIACKRWYEAWK</sequence>
<proteinExistence type="predicted"/>
<keyword evidence="1" id="KW-0732">Signal</keyword>
<evidence type="ECO:0000313" key="2">
    <source>
        <dbReference type="EMBL" id="MFC7461543.1"/>
    </source>
</evidence>
<evidence type="ECO:0000313" key="3">
    <source>
        <dbReference type="Proteomes" id="UP001596457"/>
    </source>
</evidence>
<accession>A0ABW2SDH0</accession>
<protein>
    <submittedName>
        <fullName evidence="2">Uncharacterized protein</fullName>
    </submittedName>
</protein>
<dbReference type="Proteomes" id="UP001596457">
    <property type="component" value="Unassembled WGS sequence"/>
</dbReference>
<feature type="chain" id="PRO_5047186741" evidence="1">
    <location>
        <begin position="22"/>
        <end position="123"/>
    </location>
</feature>
<feature type="signal peptide" evidence="1">
    <location>
        <begin position="1"/>
        <end position="21"/>
    </location>
</feature>
<gene>
    <name evidence="2" type="ORF">ACFQU0_14010</name>
</gene>
<keyword evidence="3" id="KW-1185">Reference proteome</keyword>
<dbReference type="RefSeq" id="WP_382201814.1">
    <property type="nucleotide sequence ID" value="NZ_JBHTBZ010000041.1"/>
</dbReference>
<name>A0ABW2SDH0_9BURK</name>